<dbReference type="STRING" id="1122180.Lokhon_02511"/>
<dbReference type="PATRIC" id="fig|1122180.6.peg.2494"/>
<keyword evidence="2" id="KW-1185">Reference proteome</keyword>
<proteinExistence type="predicted"/>
<accession>A0A017H8P2</accession>
<protein>
    <recommendedName>
        <fullName evidence="3">Protein ImuA</fullName>
    </recommendedName>
</protein>
<gene>
    <name evidence="1" type="ORF">Lokhon_02511</name>
</gene>
<dbReference type="Proteomes" id="UP000025047">
    <property type="component" value="Unassembled WGS sequence"/>
</dbReference>
<evidence type="ECO:0000313" key="1">
    <source>
        <dbReference type="EMBL" id="EYD70867.1"/>
    </source>
</evidence>
<dbReference type="InterPro" id="IPR027417">
    <property type="entry name" value="P-loop_NTPase"/>
</dbReference>
<dbReference type="Gene3D" id="3.40.50.300">
    <property type="entry name" value="P-loop containing nucleotide triphosphate hydrolases"/>
    <property type="match status" value="1"/>
</dbReference>
<dbReference type="eggNOG" id="COG4544">
    <property type="taxonomic scope" value="Bacteria"/>
</dbReference>
<sequence>MTRSLDSFPLRPTRVHDASGPDATGFAVAACAQAGGDVLWVHERWHASAINPAGLSRFFDPANLLCAVADDPADLLAVAEEALRDGAVSLVVIEISRPLDLRLGRRLQLAAKAGGSTGLCLTPEGGGSLAAETRWHVAPLHDAQSANSTLMRWTLIKNKSGTEGAWNVRWDHAARRLDVVSPVGERPGSAGVPG</sequence>
<dbReference type="OrthoDB" id="7630980at2"/>
<name>A0A017H8P2_9RHOB</name>
<dbReference type="RefSeq" id="WP_017926964.1">
    <property type="nucleotide sequence ID" value="NZ_KB822995.1"/>
</dbReference>
<reference evidence="1 2" key="1">
    <citation type="submission" date="2013-03" db="EMBL/GenBank/DDBJ databases">
        <authorList>
            <person name="Fiebig A."/>
            <person name="Goeker M."/>
            <person name="Klenk H.-P.P."/>
        </authorList>
    </citation>
    <scope>NUCLEOTIDE SEQUENCE [LARGE SCALE GENOMIC DNA]</scope>
    <source>
        <strain evidence="1 2">DSM 17492</strain>
    </source>
</reference>
<evidence type="ECO:0008006" key="3">
    <source>
        <dbReference type="Google" id="ProtNLM"/>
    </source>
</evidence>
<dbReference type="SUPFAM" id="SSF52540">
    <property type="entry name" value="P-loop containing nucleoside triphosphate hydrolases"/>
    <property type="match status" value="1"/>
</dbReference>
<dbReference type="AlphaFoldDB" id="A0A017H8P2"/>
<evidence type="ECO:0000313" key="2">
    <source>
        <dbReference type="Proteomes" id="UP000025047"/>
    </source>
</evidence>
<comment type="caution">
    <text evidence="1">The sequence shown here is derived from an EMBL/GenBank/DDBJ whole genome shotgun (WGS) entry which is preliminary data.</text>
</comment>
<organism evidence="1 2">
    <name type="scientific">Limimaricola hongkongensis DSM 17492</name>
    <dbReference type="NCBI Taxonomy" id="1122180"/>
    <lineage>
        <taxon>Bacteria</taxon>
        <taxon>Pseudomonadati</taxon>
        <taxon>Pseudomonadota</taxon>
        <taxon>Alphaproteobacteria</taxon>
        <taxon>Rhodobacterales</taxon>
        <taxon>Paracoccaceae</taxon>
        <taxon>Limimaricola</taxon>
    </lineage>
</organism>
<dbReference type="HOGENOM" id="CLU_104195_0_0_5"/>
<dbReference type="EMBL" id="APGJ01000007">
    <property type="protein sequence ID" value="EYD70867.1"/>
    <property type="molecule type" value="Genomic_DNA"/>
</dbReference>